<gene>
    <name evidence="22" type="ORF">HID58_068760</name>
</gene>
<comment type="subunit">
    <text evidence="14">Component of the translation initiation factor 2B (eIF2B) complex which is a heterodecamer of two sets of five different subunits: alpha, beta, gamma, delta and epsilon. Subunits alpha, beta and delta comprise a regulatory subcomplex and subunits epsilon and gamma comprise a catalytic subcomplex. Within the complex, the hexameric regulatory complex resides at the center, with the two heterodimeric catalytic subcomplexes bound on opposite sides.</text>
</comment>
<evidence type="ECO:0000256" key="15">
    <source>
        <dbReference type="RuleBase" id="RU003814"/>
    </source>
</evidence>
<evidence type="ECO:0000259" key="20">
    <source>
        <dbReference type="SMART" id="SM00256"/>
    </source>
</evidence>
<evidence type="ECO:0000256" key="14">
    <source>
        <dbReference type="ARBA" id="ARBA00046432"/>
    </source>
</evidence>
<dbReference type="CDD" id="cd22157">
    <property type="entry name" value="F-box_AtFBW1-like"/>
    <property type="match status" value="1"/>
</dbReference>
<dbReference type="Gene3D" id="3.40.50.10470">
    <property type="entry name" value="Translation initiation factor eif-2b, domain 2"/>
    <property type="match status" value="1"/>
</dbReference>
<evidence type="ECO:0000256" key="7">
    <source>
        <dbReference type="ARBA" id="ARBA00022540"/>
    </source>
</evidence>
<dbReference type="InterPro" id="IPR013187">
    <property type="entry name" value="F-box-assoc_dom_typ3"/>
</dbReference>
<evidence type="ECO:0000256" key="4">
    <source>
        <dbReference type="ARBA" id="ARBA00008773"/>
    </source>
</evidence>
<dbReference type="SUPFAM" id="SSF100950">
    <property type="entry name" value="NagB/RpiA/CoA transferase-like"/>
    <property type="match status" value="1"/>
</dbReference>
<reference evidence="22 23" key="1">
    <citation type="submission" date="2021-05" db="EMBL/GenBank/DDBJ databases">
        <title>Genome Assembly of Synthetic Allotetraploid Brassica napus Reveals Homoeologous Exchanges between Subgenomes.</title>
        <authorList>
            <person name="Davis J.T."/>
        </authorList>
    </citation>
    <scope>NUCLEOTIDE SEQUENCE [LARGE SCALE GENOMIC DNA]</scope>
    <source>
        <strain evidence="23">cv. Da-Ae</strain>
        <tissue evidence="22">Seedling</tissue>
    </source>
</reference>
<dbReference type="InterPro" id="IPR012946">
    <property type="entry name" value="X8"/>
</dbReference>
<dbReference type="NCBIfam" id="TIGR01640">
    <property type="entry name" value="F_box_assoc_1"/>
    <property type="match status" value="1"/>
</dbReference>
<feature type="domain" description="X8" evidence="21">
    <location>
        <begin position="370"/>
        <end position="455"/>
    </location>
</feature>
<dbReference type="EC" id="3.2.1.39" evidence="5"/>
<organism evidence="22 23">
    <name type="scientific">Brassica napus</name>
    <name type="common">Rape</name>
    <dbReference type="NCBI Taxonomy" id="3708"/>
    <lineage>
        <taxon>Eukaryota</taxon>
        <taxon>Viridiplantae</taxon>
        <taxon>Streptophyta</taxon>
        <taxon>Embryophyta</taxon>
        <taxon>Tracheophyta</taxon>
        <taxon>Spermatophyta</taxon>
        <taxon>Magnoliopsida</taxon>
        <taxon>eudicotyledons</taxon>
        <taxon>Gunneridae</taxon>
        <taxon>Pentapetalae</taxon>
        <taxon>rosids</taxon>
        <taxon>malvids</taxon>
        <taxon>Brassicales</taxon>
        <taxon>Brassicaceae</taxon>
        <taxon>Brassiceae</taxon>
        <taxon>Brassica</taxon>
    </lineage>
</organism>
<dbReference type="PANTHER" id="PTHR45859:SF1">
    <property type="entry name" value="TRANSLATION INITIATION FACTOR EIF-2B SUBUNIT BETA"/>
    <property type="match status" value="1"/>
</dbReference>
<keyword evidence="11 17" id="KW-0326">Glycosidase</keyword>
<dbReference type="InterPro" id="IPR008479">
    <property type="entry name" value="DUF760"/>
</dbReference>
<keyword evidence="8 19" id="KW-0732">Signal</keyword>
<evidence type="ECO:0000313" key="23">
    <source>
        <dbReference type="Proteomes" id="UP000824890"/>
    </source>
</evidence>
<dbReference type="SUPFAM" id="SSF81383">
    <property type="entry name" value="F-box domain"/>
    <property type="match status" value="1"/>
</dbReference>
<dbReference type="InterPro" id="IPR036047">
    <property type="entry name" value="F-box-like_dom_sf"/>
</dbReference>
<keyword evidence="7" id="KW-0396">Initiation factor</keyword>
<comment type="caution">
    <text evidence="22">The sequence shown here is derived from an EMBL/GenBank/DDBJ whole genome shotgun (WGS) entry which is preliminary data.</text>
</comment>
<evidence type="ECO:0000259" key="21">
    <source>
        <dbReference type="SMART" id="SM00768"/>
    </source>
</evidence>
<dbReference type="Pfam" id="PF00646">
    <property type="entry name" value="F-box"/>
    <property type="match status" value="1"/>
</dbReference>
<dbReference type="Gene3D" id="1.20.58.1040">
    <property type="match status" value="1"/>
</dbReference>
<dbReference type="Pfam" id="PF01008">
    <property type="entry name" value="IF-2B"/>
    <property type="match status" value="1"/>
</dbReference>
<proteinExistence type="inferred from homology"/>
<evidence type="ECO:0000256" key="19">
    <source>
        <dbReference type="SAM" id="SignalP"/>
    </source>
</evidence>
<dbReference type="SMART" id="SM00256">
    <property type="entry name" value="FBOX"/>
    <property type="match status" value="1"/>
</dbReference>
<evidence type="ECO:0000256" key="8">
    <source>
        <dbReference type="ARBA" id="ARBA00022729"/>
    </source>
</evidence>
<dbReference type="SUPFAM" id="SSF51445">
    <property type="entry name" value="(Trans)glycosidases"/>
    <property type="match status" value="1"/>
</dbReference>
<dbReference type="InterPro" id="IPR000649">
    <property type="entry name" value="IF-2B-related"/>
</dbReference>
<evidence type="ECO:0000256" key="18">
    <source>
        <dbReference type="SAM" id="MobiDB-lite"/>
    </source>
</evidence>
<keyword evidence="10" id="KW-0648">Protein biosynthesis</keyword>
<dbReference type="Gene3D" id="3.20.20.80">
    <property type="entry name" value="Glycosidases"/>
    <property type="match status" value="1"/>
</dbReference>
<comment type="catalytic activity">
    <reaction evidence="1">
        <text>Hydrolysis of (1-&gt;3)-beta-D-glucosidic linkages in (1-&gt;3)-beta-D-glucans.</text>
        <dbReference type="EC" id="3.2.1.39"/>
    </reaction>
</comment>
<dbReference type="PANTHER" id="PTHR45859">
    <property type="entry name" value="TRANSLATION INITIATION FACTOR EIF-2B SUBUNIT BETA"/>
    <property type="match status" value="1"/>
</dbReference>
<dbReference type="Gene3D" id="1.20.1280.50">
    <property type="match status" value="1"/>
</dbReference>
<evidence type="ECO:0000256" key="11">
    <source>
        <dbReference type="ARBA" id="ARBA00023295"/>
    </source>
</evidence>
<sequence length="1587" mass="175932">MSVLHLLTLSLLISVSGAKFSGRPGVNYGQLGNNLPSPSDSVNLIKSLNAKSVKLYDANPSILAALKATDIVVSVMVPNELIVNITKSKTLSDDWIKSNVLPFYPSTKIRYLLVGNEILSSPDSELKSALVPAMRKIQRSLKTLGVRKVKVGTTLAMDVLNSSYPPSSGEFRSDISGSVMRPMLQFLNRTKSFLFVDVYPYFAWAQDPAHINLDYAIFESTNVTVVDPVTNLTYHNLFDQMIDAFVFAMKRLGYPDLRIWVAETGWPNNGDYDQIGANIYNAATYNRNVVKKLAAEPPVGTPARPGKVLPSFIFALYNENQKTGPGTERHFGLLHPNGSQVYEIELSGKTTEYKESLPAPENNEVYKGKIWCVVAKGANWTQLGDALSYACSQGNNTCDPIKPGGSCHKPDLMVFHASYAFSSYWASFRKVGGTCYFNGLATQTIKDPGYGRCEFPSCREERETYEERPQAALSFLPSRLRRQSGDGGGGVFSLPSMRKVQYRSMVVVATAGQSRCEPGSSLNAPLELRSAQGRFLRSVLLNKRQLFHYAAADELKQLADEREAALARMALSSGSDEASLHRRIAHLKERYCKTAVQDIMYMLIFYKYSEIRVPLAPKLSRCIYNGRLEIWPTKDWELESIHTCDALELIKEHVSAVIGLRVNACVTDNWATTQIQKLHLRNVYDASILYGYFLKSASLRHQLECSLSDLHGSGYLKGPVFGSSFTTGTSQISSAKEQLRHYITGFDAETLRRCARPRTEEARNLIEKQSLALFGAEESDETIVTSYSSLKRLVLEAVAFGTFLWDTELYVEGTYKLKENAPYRSPPSRIRRKMPDVQSTVLEFVNKLRKRKIEGSQATAKCTVELLRSVISQQRVPHSNQASALIDAVKAVGEQLVAANPVELAVGNVVRRVLHIIREEDLSLATAAMAGLDLLDASDDDGEDDNCKGVGYSAMSAAVAAAAARSTLRPPSLQTLLEGTPESAAVPYTSSSGADSESKTADKSSITRKLKHDVIEGVNHLILEISGCHEQIAEQAIEHIHQNEVILTLGSSRTVLEFLCAAKEKKRAFRVFVAEGAPRYQGHLLAKELVARGLQTTVITDSAVFAMISRVNMVIIGAHAVMANGGVIGPVGVNMAALAAKKHAVPFVVLAGSHKLCPLYPHNPEVLLNELRSPSELLDFGEFSDCLDFGAGSGSPLLQVVNPTFDYVPPSLVSLFITDTGGHNPSYMYRLIADYYSADDLIEILSRLPSKSLVRFMLVSKSWQEIISSKSFIRLRSLTRPLRFLLVCYEYDDQTGRLNFNFFSSSSLSLSSTSISTTFLSKITFPLRRACNPRYYVNGLINFGDIICNPCTGKTISLPKLAASGESIRRRFFGYDPVNNQYKVLCITQNLEGHATPQLSRYQLNLKKWRFIDCGIPHTDWSSCLCIDGFVYYIASTDTGLMCLMKFDLSSEKLNIFARASEEMKASLSHFNSSKTLINYHGKVAIAIQRSHLVPSIDLFVFEEGKQDYKAKSFNNLPQLNLRTKCVINHMGDIIFAPSHYTSEATIVHHDFKGASFKKMKFEVDVQKDSFHGSNYFVGYVESHMLI</sequence>
<evidence type="ECO:0000256" key="10">
    <source>
        <dbReference type="ARBA" id="ARBA00022917"/>
    </source>
</evidence>
<accession>A0ABQ7ZMG9</accession>
<dbReference type="InterPro" id="IPR017853">
    <property type="entry name" value="GH"/>
</dbReference>
<evidence type="ECO:0000256" key="2">
    <source>
        <dbReference type="ARBA" id="ARBA00004514"/>
    </source>
</evidence>
<dbReference type="InterPro" id="IPR042529">
    <property type="entry name" value="IF_2B-like_C"/>
</dbReference>
<feature type="signal peptide" evidence="19">
    <location>
        <begin position="1"/>
        <end position="18"/>
    </location>
</feature>
<dbReference type="InterPro" id="IPR001810">
    <property type="entry name" value="F-box_dom"/>
</dbReference>
<feature type="chain" id="PRO_5046025176" description="Translation initiation factor eIF2B subunit beta" evidence="19">
    <location>
        <begin position="19"/>
        <end position="1587"/>
    </location>
</feature>
<feature type="domain" description="F-box" evidence="20">
    <location>
        <begin position="1236"/>
        <end position="1276"/>
    </location>
</feature>
<protein>
    <recommendedName>
        <fullName evidence="12">Translation initiation factor eIF2B subunit beta</fullName>
        <ecNumber evidence="5">3.2.1.39</ecNumber>
    </recommendedName>
    <alternativeName>
        <fullName evidence="13">eIF2B GDP-GTP exchange factor subunit beta</fullName>
    </alternativeName>
</protein>
<dbReference type="SMART" id="SM00768">
    <property type="entry name" value="X8"/>
    <property type="match status" value="1"/>
</dbReference>
<comment type="similarity">
    <text evidence="3 15">Belongs to the eIF-2B alpha/beta/delta subunits family.</text>
</comment>
<comment type="subcellular location">
    <subcellularLocation>
        <location evidence="2">Cytoplasm</location>
        <location evidence="2">Cytosol</location>
    </subcellularLocation>
</comment>
<dbReference type="Proteomes" id="UP000824890">
    <property type="component" value="Unassembled WGS sequence"/>
</dbReference>
<evidence type="ECO:0000256" key="3">
    <source>
        <dbReference type="ARBA" id="ARBA00007251"/>
    </source>
</evidence>
<evidence type="ECO:0000256" key="17">
    <source>
        <dbReference type="RuleBase" id="RU004336"/>
    </source>
</evidence>
<feature type="region of interest" description="Disordered" evidence="18">
    <location>
        <begin position="979"/>
        <end position="1006"/>
    </location>
</feature>
<evidence type="ECO:0000256" key="9">
    <source>
        <dbReference type="ARBA" id="ARBA00022801"/>
    </source>
</evidence>
<name>A0ABQ7ZMG9_BRANA</name>
<evidence type="ECO:0000256" key="1">
    <source>
        <dbReference type="ARBA" id="ARBA00000382"/>
    </source>
</evidence>
<evidence type="ECO:0000256" key="16">
    <source>
        <dbReference type="RuleBase" id="RU004335"/>
    </source>
</evidence>
<evidence type="ECO:0000256" key="13">
    <source>
        <dbReference type="ARBA" id="ARBA00044228"/>
    </source>
</evidence>
<keyword evidence="23" id="KW-1185">Reference proteome</keyword>
<evidence type="ECO:0000256" key="12">
    <source>
        <dbReference type="ARBA" id="ARBA00044122"/>
    </source>
</evidence>
<keyword evidence="9 17" id="KW-0378">Hydrolase</keyword>
<dbReference type="Pfam" id="PF05542">
    <property type="entry name" value="DUF760"/>
    <property type="match status" value="1"/>
</dbReference>
<dbReference type="InterPro" id="IPR037171">
    <property type="entry name" value="NagB/RpiA_transferase-like"/>
</dbReference>
<keyword evidence="6" id="KW-0963">Cytoplasm</keyword>
<evidence type="ECO:0000256" key="6">
    <source>
        <dbReference type="ARBA" id="ARBA00022490"/>
    </source>
</evidence>
<dbReference type="InterPro" id="IPR051855">
    <property type="entry name" value="eIF2B_beta_subunit"/>
</dbReference>
<dbReference type="InterPro" id="IPR000490">
    <property type="entry name" value="Glyco_hydro_17"/>
</dbReference>
<evidence type="ECO:0000256" key="5">
    <source>
        <dbReference type="ARBA" id="ARBA00012780"/>
    </source>
</evidence>
<dbReference type="PROSITE" id="PS00587">
    <property type="entry name" value="GLYCOSYL_HYDROL_F17"/>
    <property type="match status" value="1"/>
</dbReference>
<dbReference type="Pfam" id="PF00332">
    <property type="entry name" value="Glyco_hydro_17"/>
    <property type="match status" value="1"/>
</dbReference>
<evidence type="ECO:0000313" key="22">
    <source>
        <dbReference type="EMBL" id="KAH0881366.1"/>
    </source>
</evidence>
<dbReference type="InterPro" id="IPR017451">
    <property type="entry name" value="F-box-assoc_interact_dom"/>
</dbReference>
<dbReference type="EMBL" id="JAGKQM010000015">
    <property type="protein sequence ID" value="KAH0881366.1"/>
    <property type="molecule type" value="Genomic_DNA"/>
</dbReference>
<dbReference type="Pfam" id="PF08268">
    <property type="entry name" value="FBA_3"/>
    <property type="match status" value="1"/>
</dbReference>
<comment type="similarity">
    <text evidence="4 16">Belongs to the glycosyl hydrolase 17 family.</text>
</comment>
<dbReference type="Pfam" id="PF07983">
    <property type="entry name" value="X8"/>
    <property type="match status" value="1"/>
</dbReference>